<proteinExistence type="predicted"/>
<reference evidence="3" key="2">
    <citation type="submission" date="2015-01" db="EMBL/GenBank/DDBJ databases">
        <title>Evolutionary Origins and Diversification of the Mycorrhizal Mutualists.</title>
        <authorList>
            <consortium name="DOE Joint Genome Institute"/>
            <consortium name="Mycorrhizal Genomics Consortium"/>
            <person name="Kohler A."/>
            <person name="Kuo A."/>
            <person name="Nagy L.G."/>
            <person name="Floudas D."/>
            <person name="Copeland A."/>
            <person name="Barry K.W."/>
            <person name="Cichocki N."/>
            <person name="Veneault-Fourrey C."/>
            <person name="LaButti K."/>
            <person name="Lindquist E.A."/>
            <person name="Lipzen A."/>
            <person name="Lundell T."/>
            <person name="Morin E."/>
            <person name="Murat C."/>
            <person name="Riley R."/>
            <person name="Ohm R."/>
            <person name="Sun H."/>
            <person name="Tunlid A."/>
            <person name="Henrissat B."/>
            <person name="Grigoriev I.V."/>
            <person name="Hibbett D.S."/>
            <person name="Martin F."/>
        </authorList>
    </citation>
    <scope>NUCLEOTIDE SEQUENCE [LARGE SCALE GENOMIC DNA]</scope>
    <source>
        <strain evidence="3">Ve08.2h10</strain>
    </source>
</reference>
<dbReference type="OrthoDB" id="2614979at2759"/>
<evidence type="ECO:0000313" key="2">
    <source>
        <dbReference type="EMBL" id="KIK81908.1"/>
    </source>
</evidence>
<keyword evidence="3" id="KW-1185">Reference proteome</keyword>
<accession>A0A0D0D1H6</accession>
<dbReference type="Proteomes" id="UP000054538">
    <property type="component" value="Unassembled WGS sequence"/>
</dbReference>
<name>A0A0D0D1H6_9AGAM</name>
<dbReference type="HOGENOM" id="CLU_1603290_0_0_1"/>
<dbReference type="AlphaFoldDB" id="A0A0D0D1H6"/>
<dbReference type="InParanoid" id="A0A0D0D1H6"/>
<dbReference type="EMBL" id="KN825709">
    <property type="protein sequence ID" value="KIK81908.1"/>
    <property type="molecule type" value="Genomic_DNA"/>
</dbReference>
<evidence type="ECO:0000313" key="3">
    <source>
        <dbReference type="Proteomes" id="UP000054538"/>
    </source>
</evidence>
<evidence type="ECO:0000256" key="1">
    <source>
        <dbReference type="SAM" id="MobiDB-lite"/>
    </source>
</evidence>
<reference evidence="2 3" key="1">
    <citation type="submission" date="2014-04" db="EMBL/GenBank/DDBJ databases">
        <authorList>
            <consortium name="DOE Joint Genome Institute"/>
            <person name="Kuo A."/>
            <person name="Kohler A."/>
            <person name="Jargeat P."/>
            <person name="Nagy L.G."/>
            <person name="Floudas D."/>
            <person name="Copeland A."/>
            <person name="Barry K.W."/>
            <person name="Cichocki N."/>
            <person name="Veneault-Fourrey C."/>
            <person name="LaButti K."/>
            <person name="Lindquist E.A."/>
            <person name="Lipzen A."/>
            <person name="Lundell T."/>
            <person name="Morin E."/>
            <person name="Murat C."/>
            <person name="Sun H."/>
            <person name="Tunlid A."/>
            <person name="Henrissat B."/>
            <person name="Grigoriev I.V."/>
            <person name="Hibbett D.S."/>
            <person name="Martin F."/>
            <person name="Nordberg H.P."/>
            <person name="Cantor M.N."/>
            <person name="Hua S.X."/>
        </authorList>
    </citation>
    <scope>NUCLEOTIDE SEQUENCE [LARGE SCALE GENOMIC DNA]</scope>
    <source>
        <strain evidence="2 3">Ve08.2h10</strain>
    </source>
</reference>
<feature type="region of interest" description="Disordered" evidence="1">
    <location>
        <begin position="111"/>
        <end position="142"/>
    </location>
</feature>
<sequence>MSSTNPDCLALLADDFLEEQVGGGRRNPSPPPYQTPMWLRTTVKAMDRDSSLVREAQGHQGHLLDHQASVPSSEHDEDLFLSKPVSCHAADNTSQTITHCTSQLFHGAQNACDNSPFPPREDKTHGASSFNSRPPVSRGCEASAQTGVLNSMHVLPQPLQSAAPAM</sequence>
<protein>
    <submittedName>
        <fullName evidence="2">Uncharacterized protein</fullName>
    </submittedName>
</protein>
<organism evidence="2 3">
    <name type="scientific">Paxillus rubicundulus Ve08.2h10</name>
    <dbReference type="NCBI Taxonomy" id="930991"/>
    <lineage>
        <taxon>Eukaryota</taxon>
        <taxon>Fungi</taxon>
        <taxon>Dikarya</taxon>
        <taxon>Basidiomycota</taxon>
        <taxon>Agaricomycotina</taxon>
        <taxon>Agaricomycetes</taxon>
        <taxon>Agaricomycetidae</taxon>
        <taxon>Boletales</taxon>
        <taxon>Paxilineae</taxon>
        <taxon>Paxillaceae</taxon>
        <taxon>Paxillus</taxon>
    </lineage>
</organism>
<gene>
    <name evidence="2" type="ORF">PAXRUDRAFT_154955</name>
</gene>